<protein>
    <submittedName>
        <fullName evidence="1">Uncharacterized protein</fullName>
    </submittedName>
</protein>
<name>A0A9Q1CRD1_HOLLE</name>
<keyword evidence="2" id="KW-1185">Reference proteome</keyword>
<dbReference type="OrthoDB" id="8939918at2759"/>
<comment type="caution">
    <text evidence="1">The sequence shown here is derived from an EMBL/GenBank/DDBJ whole genome shotgun (WGS) entry which is preliminary data.</text>
</comment>
<organism evidence="1 2">
    <name type="scientific">Holothuria leucospilota</name>
    <name type="common">Black long sea cucumber</name>
    <name type="synonym">Mertensiothuria leucospilota</name>
    <dbReference type="NCBI Taxonomy" id="206669"/>
    <lineage>
        <taxon>Eukaryota</taxon>
        <taxon>Metazoa</taxon>
        <taxon>Echinodermata</taxon>
        <taxon>Eleutherozoa</taxon>
        <taxon>Echinozoa</taxon>
        <taxon>Holothuroidea</taxon>
        <taxon>Aspidochirotacea</taxon>
        <taxon>Aspidochirotida</taxon>
        <taxon>Holothuriidae</taxon>
        <taxon>Holothuria</taxon>
    </lineage>
</organism>
<dbReference type="Proteomes" id="UP001152320">
    <property type="component" value="Chromosome 1"/>
</dbReference>
<evidence type="ECO:0000313" key="2">
    <source>
        <dbReference type="Proteomes" id="UP001152320"/>
    </source>
</evidence>
<dbReference type="EMBL" id="JAIZAY010000001">
    <property type="protein sequence ID" value="KAJ8049478.1"/>
    <property type="molecule type" value="Genomic_DNA"/>
</dbReference>
<evidence type="ECO:0000313" key="1">
    <source>
        <dbReference type="EMBL" id="KAJ8049478.1"/>
    </source>
</evidence>
<proteinExistence type="predicted"/>
<dbReference type="AlphaFoldDB" id="A0A9Q1CRD1"/>
<gene>
    <name evidence="1" type="ORF">HOLleu_02244</name>
</gene>
<sequence>MFNPGMTMHPQVTNVVRSANYHLTITFISRAGKMLSTKANKLAVHTLFTSPLDYCNGLPIGISRTLITSPKNVQHTSACNIVTRAKYESITPVLIDLHWLPIQQCIQFKALLLVYKVLHKQSPSYISRIYCSFNLLADS</sequence>
<reference evidence="1" key="1">
    <citation type="submission" date="2021-10" db="EMBL/GenBank/DDBJ databases">
        <title>Tropical sea cucumber genome reveals ecological adaptation and Cuvierian tubules defense mechanism.</title>
        <authorList>
            <person name="Chen T."/>
        </authorList>
    </citation>
    <scope>NUCLEOTIDE SEQUENCE</scope>
    <source>
        <strain evidence="1">Nanhai2018</strain>
        <tissue evidence="1">Muscle</tissue>
    </source>
</reference>
<accession>A0A9Q1CRD1</accession>